<dbReference type="Gene3D" id="1.20.1250.20">
    <property type="entry name" value="MFS general substrate transporter like domains"/>
    <property type="match status" value="2"/>
</dbReference>
<proteinExistence type="predicted"/>
<evidence type="ECO:0000256" key="1">
    <source>
        <dbReference type="ARBA" id="ARBA00022692"/>
    </source>
</evidence>
<dbReference type="RefSeq" id="WP_246251420.1">
    <property type="nucleotide sequence ID" value="NZ_CP049250.1"/>
</dbReference>
<reference evidence="6 7" key="1">
    <citation type="submission" date="2020-08" db="EMBL/GenBank/DDBJ databases">
        <title>Genomic Encyclopedia of Type Strains, Phase IV (KMG-IV): sequencing the most valuable type-strain genomes for metagenomic binning, comparative biology and taxonomic classification.</title>
        <authorList>
            <person name="Goeker M."/>
        </authorList>
    </citation>
    <scope>NUCLEOTIDE SEQUENCE [LARGE SCALE GENOMIC DNA]</scope>
    <source>
        <strain evidence="6 7">DSM 29514</strain>
    </source>
</reference>
<dbReference type="InterPro" id="IPR010645">
    <property type="entry name" value="MFS_4"/>
</dbReference>
<evidence type="ECO:0000313" key="6">
    <source>
        <dbReference type="EMBL" id="MBB4141582.1"/>
    </source>
</evidence>
<feature type="transmembrane region" description="Helical" evidence="4">
    <location>
        <begin position="335"/>
        <end position="357"/>
    </location>
</feature>
<keyword evidence="3 4" id="KW-0472">Membrane</keyword>
<gene>
    <name evidence="6" type="ORF">GGQ72_000081</name>
</gene>
<dbReference type="AlphaFoldDB" id="A0A7W6PQ60"/>
<evidence type="ECO:0000259" key="5">
    <source>
        <dbReference type="PROSITE" id="PS50850"/>
    </source>
</evidence>
<comment type="caution">
    <text evidence="6">The sequence shown here is derived from an EMBL/GenBank/DDBJ whole genome shotgun (WGS) entry which is preliminary data.</text>
</comment>
<evidence type="ECO:0000256" key="4">
    <source>
        <dbReference type="SAM" id="Phobius"/>
    </source>
</evidence>
<dbReference type="PROSITE" id="PS50850">
    <property type="entry name" value="MFS"/>
    <property type="match status" value="1"/>
</dbReference>
<dbReference type="InterPro" id="IPR036259">
    <property type="entry name" value="MFS_trans_sf"/>
</dbReference>
<dbReference type="Proteomes" id="UP000519897">
    <property type="component" value="Unassembled WGS sequence"/>
</dbReference>
<name>A0A7W6PQ60_9HYPH</name>
<feature type="transmembrane region" description="Helical" evidence="4">
    <location>
        <begin position="106"/>
        <end position="127"/>
    </location>
</feature>
<dbReference type="CDD" id="cd06180">
    <property type="entry name" value="MFS_YjiJ"/>
    <property type="match status" value="1"/>
</dbReference>
<keyword evidence="7" id="KW-1185">Reference proteome</keyword>
<feature type="transmembrane region" description="Helical" evidence="4">
    <location>
        <begin position="139"/>
        <end position="161"/>
    </location>
</feature>
<keyword evidence="1 4" id="KW-0812">Transmembrane</keyword>
<feature type="domain" description="Major facilitator superfamily (MFS) profile" evidence="5">
    <location>
        <begin position="10"/>
        <end position="385"/>
    </location>
</feature>
<feature type="transmembrane region" description="Helical" evidence="4">
    <location>
        <begin position="52"/>
        <end position="68"/>
    </location>
</feature>
<dbReference type="GO" id="GO:0005886">
    <property type="term" value="C:plasma membrane"/>
    <property type="evidence" value="ECO:0007669"/>
    <property type="project" value="TreeGrafter"/>
</dbReference>
<dbReference type="GO" id="GO:0022857">
    <property type="term" value="F:transmembrane transporter activity"/>
    <property type="evidence" value="ECO:0007669"/>
    <property type="project" value="InterPro"/>
</dbReference>
<dbReference type="PANTHER" id="PTHR23537">
    <property type="match status" value="1"/>
</dbReference>
<evidence type="ECO:0000256" key="2">
    <source>
        <dbReference type="ARBA" id="ARBA00022989"/>
    </source>
</evidence>
<dbReference type="PANTHER" id="PTHR23537:SF1">
    <property type="entry name" value="SUGAR TRANSPORTER"/>
    <property type="match status" value="1"/>
</dbReference>
<feature type="transmembrane region" description="Helical" evidence="4">
    <location>
        <begin position="80"/>
        <end position="100"/>
    </location>
</feature>
<keyword evidence="2 4" id="KW-1133">Transmembrane helix</keyword>
<evidence type="ECO:0000313" key="7">
    <source>
        <dbReference type="Proteomes" id="UP000519897"/>
    </source>
</evidence>
<accession>A0A7W6PQ60</accession>
<sequence length="394" mass="40729">MIKIQSSSSPLMIGLAGGLVMAAAMGFGRFFYTPVLPGMMSGIPLSAADAGLIAAGNFAGYLCGALLASQGWATGFERKLALGGLLATALLLVAMATTTWLPAFILIRFCAGLASAFAMIFTSSIVLAHGAGRASVGALHFGGVGAGIAASSVLALIINIQSAGPSDGWRVNWLAGAAVVMLVLFFVARLLPQPVTTRSAEAEPPIRWTRPLVLMTASYGLFGFGYVVTATFLVAIARMANAGPVVEAGSWFVTGITAAVSLFIWQPFVNRFGLVRSYLACLLLEAFGVLASVYLPPIVGTLVGGLSLGVTFMTVTSHGLQVVRALAPASARKVLALMTAAFGVGQIFGPLVAGWATQWSGSFTLASVIAVLVLLVSFVLALPVVRTFEPLRKI</sequence>
<feature type="transmembrane region" description="Helical" evidence="4">
    <location>
        <begin position="363"/>
        <end position="385"/>
    </location>
</feature>
<dbReference type="Pfam" id="PF06779">
    <property type="entry name" value="MFS_4"/>
    <property type="match status" value="1"/>
</dbReference>
<feature type="transmembrane region" description="Helical" evidence="4">
    <location>
        <begin position="301"/>
        <end position="323"/>
    </location>
</feature>
<dbReference type="EMBL" id="JACIEC010000001">
    <property type="protein sequence ID" value="MBB4141582.1"/>
    <property type="molecule type" value="Genomic_DNA"/>
</dbReference>
<feature type="transmembrane region" description="Helical" evidence="4">
    <location>
        <begin position="212"/>
        <end position="236"/>
    </location>
</feature>
<feature type="transmembrane region" description="Helical" evidence="4">
    <location>
        <begin position="248"/>
        <end position="265"/>
    </location>
</feature>
<evidence type="ECO:0000256" key="3">
    <source>
        <dbReference type="ARBA" id="ARBA00023136"/>
    </source>
</evidence>
<protein>
    <submittedName>
        <fullName evidence="6">MFS family permease</fullName>
    </submittedName>
</protein>
<feature type="transmembrane region" description="Helical" evidence="4">
    <location>
        <begin position="12"/>
        <end position="32"/>
    </location>
</feature>
<dbReference type="InterPro" id="IPR020846">
    <property type="entry name" value="MFS_dom"/>
</dbReference>
<feature type="transmembrane region" description="Helical" evidence="4">
    <location>
        <begin position="277"/>
        <end position="295"/>
    </location>
</feature>
<dbReference type="SUPFAM" id="SSF103473">
    <property type="entry name" value="MFS general substrate transporter"/>
    <property type="match status" value="1"/>
</dbReference>
<feature type="transmembrane region" description="Helical" evidence="4">
    <location>
        <begin position="173"/>
        <end position="191"/>
    </location>
</feature>
<organism evidence="6 7">
    <name type="scientific">Rhizobium rhizoryzae</name>
    <dbReference type="NCBI Taxonomy" id="451876"/>
    <lineage>
        <taxon>Bacteria</taxon>
        <taxon>Pseudomonadati</taxon>
        <taxon>Pseudomonadota</taxon>
        <taxon>Alphaproteobacteria</taxon>
        <taxon>Hyphomicrobiales</taxon>
        <taxon>Rhizobiaceae</taxon>
        <taxon>Rhizobium/Agrobacterium group</taxon>
        <taxon>Rhizobium</taxon>
    </lineage>
</organism>